<evidence type="ECO:0000313" key="17">
    <source>
        <dbReference type="EMBL" id="KAE9615293.1"/>
    </source>
</evidence>
<dbReference type="InterPro" id="IPR013210">
    <property type="entry name" value="LRR_N_plant-typ"/>
</dbReference>
<evidence type="ECO:0000256" key="8">
    <source>
        <dbReference type="ARBA" id="ARBA00022737"/>
    </source>
</evidence>
<dbReference type="SUPFAM" id="SSF56112">
    <property type="entry name" value="Protein kinase-like (PK-like)"/>
    <property type="match status" value="1"/>
</dbReference>
<feature type="region of interest" description="Disordered" evidence="14">
    <location>
        <begin position="328"/>
        <end position="348"/>
    </location>
</feature>
<keyword evidence="10 15" id="KW-1133">Transmembrane helix</keyword>
<organism evidence="17 18">
    <name type="scientific">Lupinus albus</name>
    <name type="common">White lupine</name>
    <name type="synonym">Lupinus termis</name>
    <dbReference type="NCBI Taxonomy" id="3870"/>
    <lineage>
        <taxon>Eukaryota</taxon>
        <taxon>Viridiplantae</taxon>
        <taxon>Streptophyta</taxon>
        <taxon>Embryophyta</taxon>
        <taxon>Tracheophyta</taxon>
        <taxon>Spermatophyta</taxon>
        <taxon>Magnoliopsida</taxon>
        <taxon>eudicotyledons</taxon>
        <taxon>Gunneridae</taxon>
        <taxon>Pentapetalae</taxon>
        <taxon>rosids</taxon>
        <taxon>fabids</taxon>
        <taxon>Fabales</taxon>
        <taxon>Fabaceae</taxon>
        <taxon>Papilionoideae</taxon>
        <taxon>50 kb inversion clade</taxon>
        <taxon>genistoids sensu lato</taxon>
        <taxon>core genistoids</taxon>
        <taxon>Genisteae</taxon>
        <taxon>Lupinus</taxon>
    </lineage>
</organism>
<dbReference type="Gene3D" id="3.30.200.20">
    <property type="entry name" value="Phosphorylase Kinase, domain 1"/>
    <property type="match status" value="1"/>
</dbReference>
<evidence type="ECO:0000256" key="5">
    <source>
        <dbReference type="ARBA" id="ARBA00022614"/>
    </source>
</evidence>
<comment type="subcellular location">
    <subcellularLocation>
        <location evidence="1">Membrane</location>
        <topology evidence="1">Peripheral membrane protein</topology>
    </subcellularLocation>
    <subcellularLocation>
        <location evidence="2">Secreted</location>
        <location evidence="2">Cell wall</location>
    </subcellularLocation>
</comment>
<dbReference type="InterPro" id="IPR001245">
    <property type="entry name" value="Ser-Thr/Tyr_kinase_cat_dom"/>
</dbReference>
<feature type="region of interest" description="Disordered" evidence="14">
    <location>
        <begin position="678"/>
        <end position="706"/>
    </location>
</feature>
<name>A0A6A4QP22_LUPAL</name>
<accession>A0A6A4QP22</accession>
<keyword evidence="6 15" id="KW-0812">Transmembrane</keyword>
<evidence type="ECO:0000313" key="18">
    <source>
        <dbReference type="Proteomes" id="UP000447434"/>
    </source>
</evidence>
<dbReference type="GO" id="GO:0005524">
    <property type="term" value="F:ATP binding"/>
    <property type="evidence" value="ECO:0007669"/>
    <property type="project" value="InterPro"/>
</dbReference>
<evidence type="ECO:0000256" key="6">
    <source>
        <dbReference type="ARBA" id="ARBA00022692"/>
    </source>
</evidence>
<feature type="compositionally biased region" description="Basic and acidic residues" evidence="14">
    <location>
        <begin position="680"/>
        <end position="691"/>
    </location>
</feature>
<dbReference type="InterPro" id="IPR011009">
    <property type="entry name" value="Kinase-like_dom_sf"/>
</dbReference>
<dbReference type="GO" id="GO:0004672">
    <property type="term" value="F:protein kinase activity"/>
    <property type="evidence" value="ECO:0007669"/>
    <property type="project" value="InterPro"/>
</dbReference>
<dbReference type="InterPro" id="IPR000719">
    <property type="entry name" value="Prot_kinase_dom"/>
</dbReference>
<sequence length="706" mass="77387">MALAGVIILQKNLLFIFIINMFFNIFQMTYSMSEAEALMILKKSFSNAKTLDTWVAGTSPCSEDGQWVGVACSNGRVIGLRLGDMGLQGKIDADALLELKALRTISLVKNSFNGSIPELSKFGFLKAIYLSENKFSGEIPQDYFQEIRSLKKLWLDGNEFTGQIPSSLSKMPQLMELHLENNKFNGTIPDIDNPALVDFNVSNNKLEGSVPTSLLRFNESSFDGNSGLCGEKFGIKCEAPNPISAEKNGDTIIIHNGIAPQTDEGKINAASIAGIIASCIVVILIFTILVVRSRKKNGNEDFDGIIGKENNEDAVEVQVTAPVKREVSAEPIRKSTSNRKGGSGHHNNVKGVGELVMINEEKGVFGLPDLMKAAAEVLGNGAFGSSYKAVMANGVAVVVKRTRDMNALEKDSFDAEMKKIANLKHWNILTPLAYHYRMDEKLVISEYVPRGSLLFLLHGDRGSSHAELDWPSRLKIVKGIAEGMRYLHTELASSDLPHGNLKSSNILLGPNYEPLLVDYGFSHMINPASAAQELFAYKAPEAASQGQVSHSSDVYCLGIVILEILTGKFPSQYLNNEKGGIDLVQWVASAIYEGRELELLDPEIATSRNNSQQGEMEKLLHIGAACTQNNPHQRLHMSEAIRRIEEINNEGGKGSRTIEVLPSLRNGYADSHNVLGAQEHGSEQYSRREESNSFGSKDNNFDFGIS</sequence>
<keyword evidence="9" id="KW-0611">Plant defense</keyword>
<dbReference type="AlphaFoldDB" id="A0A6A4QP22"/>
<feature type="domain" description="Protein kinase" evidence="16">
    <location>
        <begin position="372"/>
        <end position="647"/>
    </location>
</feature>
<evidence type="ECO:0000256" key="13">
    <source>
        <dbReference type="ARBA" id="ARBA00038043"/>
    </source>
</evidence>
<keyword evidence="5" id="KW-0433">Leucine-rich repeat</keyword>
<dbReference type="FunFam" id="3.80.10.10:FF:000400">
    <property type="entry name" value="Nuclear pore complex protein NUP107"/>
    <property type="match status" value="1"/>
</dbReference>
<dbReference type="PANTHER" id="PTHR48007:SF38">
    <property type="entry name" value="LEUCINE-RICH REPEAT PROTEIN KINASE FAMILY PROTEIN"/>
    <property type="match status" value="1"/>
</dbReference>
<dbReference type="InterPro" id="IPR046959">
    <property type="entry name" value="PRK1-6/SRF4-like"/>
</dbReference>
<feature type="transmembrane region" description="Helical" evidence="15">
    <location>
        <begin position="269"/>
        <end position="291"/>
    </location>
</feature>
<evidence type="ECO:0000256" key="1">
    <source>
        <dbReference type="ARBA" id="ARBA00004170"/>
    </source>
</evidence>
<dbReference type="PROSITE" id="PS50011">
    <property type="entry name" value="PROTEIN_KINASE_DOM"/>
    <property type="match status" value="1"/>
</dbReference>
<dbReference type="Pfam" id="PF08263">
    <property type="entry name" value="LRRNT_2"/>
    <property type="match status" value="1"/>
</dbReference>
<evidence type="ECO:0000256" key="14">
    <source>
        <dbReference type="SAM" id="MobiDB-lite"/>
    </source>
</evidence>
<evidence type="ECO:0000256" key="11">
    <source>
        <dbReference type="ARBA" id="ARBA00023136"/>
    </source>
</evidence>
<dbReference type="SUPFAM" id="SSF52058">
    <property type="entry name" value="L domain-like"/>
    <property type="match status" value="1"/>
</dbReference>
<dbReference type="Proteomes" id="UP000447434">
    <property type="component" value="Chromosome 4"/>
</dbReference>
<evidence type="ECO:0000256" key="7">
    <source>
        <dbReference type="ARBA" id="ARBA00022729"/>
    </source>
</evidence>
<evidence type="ECO:0000256" key="4">
    <source>
        <dbReference type="ARBA" id="ARBA00022525"/>
    </source>
</evidence>
<keyword evidence="8" id="KW-0677">Repeat</keyword>
<dbReference type="Gene3D" id="3.80.10.10">
    <property type="entry name" value="Ribonuclease Inhibitor"/>
    <property type="match status" value="2"/>
</dbReference>
<evidence type="ECO:0000256" key="15">
    <source>
        <dbReference type="SAM" id="Phobius"/>
    </source>
</evidence>
<dbReference type="GO" id="GO:0016020">
    <property type="term" value="C:membrane"/>
    <property type="evidence" value="ECO:0007669"/>
    <property type="project" value="UniProtKB-SubCell"/>
</dbReference>
<dbReference type="Pfam" id="PF07714">
    <property type="entry name" value="PK_Tyr_Ser-Thr"/>
    <property type="match status" value="1"/>
</dbReference>
<gene>
    <name evidence="17" type="ORF">Lalb_Chr04g0253711</name>
</gene>
<evidence type="ECO:0000256" key="12">
    <source>
        <dbReference type="ARBA" id="ARBA00023157"/>
    </source>
</evidence>
<evidence type="ECO:0000256" key="3">
    <source>
        <dbReference type="ARBA" id="ARBA00022512"/>
    </source>
</evidence>
<reference evidence="18" key="1">
    <citation type="journal article" date="2020" name="Nat. Commun.">
        <title>Genome sequence of the cluster root forming white lupin.</title>
        <authorList>
            <person name="Hufnagel B."/>
            <person name="Marques A."/>
            <person name="Soriano A."/>
            <person name="Marques L."/>
            <person name="Divol F."/>
            <person name="Doumas P."/>
            <person name="Sallet E."/>
            <person name="Mancinotti D."/>
            <person name="Carrere S."/>
            <person name="Marande W."/>
            <person name="Arribat S."/>
            <person name="Keller J."/>
            <person name="Huneau C."/>
            <person name="Blein T."/>
            <person name="Aime D."/>
            <person name="Laguerre M."/>
            <person name="Taylor J."/>
            <person name="Schubert V."/>
            <person name="Nelson M."/>
            <person name="Geu-Flores F."/>
            <person name="Crespi M."/>
            <person name="Gallardo-Guerrero K."/>
            <person name="Delaux P.-M."/>
            <person name="Salse J."/>
            <person name="Berges H."/>
            <person name="Guyot R."/>
            <person name="Gouzy J."/>
            <person name="Peret B."/>
        </authorList>
    </citation>
    <scope>NUCLEOTIDE SEQUENCE [LARGE SCALE GENOMIC DNA]</scope>
    <source>
        <strain evidence="18">cv. Amiga</strain>
    </source>
</reference>
<evidence type="ECO:0000256" key="10">
    <source>
        <dbReference type="ARBA" id="ARBA00022989"/>
    </source>
</evidence>
<keyword evidence="4" id="KW-0964">Secreted</keyword>
<keyword evidence="7" id="KW-0732">Signal</keyword>
<dbReference type="GO" id="GO:0006952">
    <property type="term" value="P:defense response"/>
    <property type="evidence" value="ECO:0007669"/>
    <property type="project" value="UniProtKB-KW"/>
</dbReference>
<comment type="caution">
    <text evidence="17">The sequence shown here is derived from an EMBL/GenBank/DDBJ whole genome shotgun (WGS) entry which is preliminary data.</text>
</comment>
<keyword evidence="11 15" id="KW-0472">Membrane</keyword>
<dbReference type="InterPro" id="IPR032675">
    <property type="entry name" value="LRR_dom_sf"/>
</dbReference>
<proteinExistence type="inferred from homology"/>
<dbReference type="EMBL" id="WOCE01000004">
    <property type="protein sequence ID" value="KAE9615293.1"/>
    <property type="molecule type" value="Genomic_DNA"/>
</dbReference>
<dbReference type="InterPro" id="IPR001611">
    <property type="entry name" value="Leu-rich_rpt"/>
</dbReference>
<keyword evidence="12" id="KW-1015">Disulfide bond</keyword>
<protein>
    <recommendedName>
        <fullName evidence="16">Protein kinase domain-containing protein</fullName>
    </recommendedName>
</protein>
<keyword evidence="18" id="KW-1185">Reference proteome</keyword>
<comment type="similarity">
    <text evidence="13">Belongs to the polygalacturonase-inhibiting protein family.</text>
</comment>
<evidence type="ECO:0000256" key="2">
    <source>
        <dbReference type="ARBA" id="ARBA00004191"/>
    </source>
</evidence>
<dbReference type="Gene3D" id="1.10.510.10">
    <property type="entry name" value="Transferase(Phosphotransferase) domain 1"/>
    <property type="match status" value="1"/>
</dbReference>
<dbReference type="OrthoDB" id="418615at2759"/>
<dbReference type="PANTHER" id="PTHR48007">
    <property type="entry name" value="LEUCINE-RICH REPEAT RECEPTOR-LIKE PROTEIN KINASE PXC1"/>
    <property type="match status" value="1"/>
</dbReference>
<feature type="transmembrane region" description="Helical" evidence="15">
    <location>
        <begin position="12"/>
        <end position="30"/>
    </location>
</feature>
<evidence type="ECO:0000256" key="9">
    <source>
        <dbReference type="ARBA" id="ARBA00022821"/>
    </source>
</evidence>
<keyword evidence="3" id="KW-0134">Cell wall</keyword>
<evidence type="ECO:0000259" key="16">
    <source>
        <dbReference type="PROSITE" id="PS50011"/>
    </source>
</evidence>
<dbReference type="Pfam" id="PF00560">
    <property type="entry name" value="LRR_1"/>
    <property type="match status" value="1"/>
</dbReference>